<accession>A0A0A7G261</accession>
<dbReference type="Pfam" id="PF00534">
    <property type="entry name" value="Glycos_transf_1"/>
    <property type="match status" value="1"/>
</dbReference>
<dbReference type="PANTHER" id="PTHR46401:SF2">
    <property type="entry name" value="GLYCOSYLTRANSFERASE WBBK-RELATED"/>
    <property type="match status" value="1"/>
</dbReference>
<sequence length="405" mass="46877">MKIAILTSGVAPVPPTKGGAVECLVEHILNENEINKEIDIDLYSIYEKEAEFISHKYKKTSFKYIKSSRIASFIDNSVYFIINNVLGKKDNMKFRNIFKRFEYIHKLKKCIYSNNYDKVILQNHPTLFLSLKGKNKDKYKNKYYIHLHNEVKSLYGCDEVALNCKKIIGISDFICKSTSEFMKDYPKDKFSILYNCIDTDRFNKDLWLNDKANIRKKYEIKENEIVMIFSGRLTAEKGIKELIKAFKLIKSKNIKLLVVGSYFYNSDMSSSQSDEIDNLVKDIKDKIIFTGYIQYDEIPKVYAIADFAVLPSMWEEPAGLTIIESMSTGLPIITTESGGIPEYVTNECAFIIKRGKDIIKNLAEKIEILSSDKELREAMGKASRERALKFNIKDYYKNFINIIKD</sequence>
<protein>
    <submittedName>
        <fullName evidence="3">Glycosyl transferases group 1 family protein</fullName>
    </submittedName>
</protein>
<organism evidence="3 4">
    <name type="scientific">Clostridium baratii str. Sullivan</name>
    <dbReference type="NCBI Taxonomy" id="1415775"/>
    <lineage>
        <taxon>Bacteria</taxon>
        <taxon>Bacillati</taxon>
        <taxon>Bacillota</taxon>
        <taxon>Clostridia</taxon>
        <taxon>Eubacteriales</taxon>
        <taxon>Clostridiaceae</taxon>
        <taxon>Clostridium</taxon>
    </lineage>
</organism>
<dbReference type="SUPFAM" id="SSF53756">
    <property type="entry name" value="UDP-Glycosyltransferase/glycogen phosphorylase"/>
    <property type="match status" value="1"/>
</dbReference>
<evidence type="ECO:0000259" key="2">
    <source>
        <dbReference type="Pfam" id="PF00534"/>
    </source>
</evidence>
<name>A0A0A7G261_9CLOT</name>
<dbReference type="PANTHER" id="PTHR46401">
    <property type="entry name" value="GLYCOSYLTRANSFERASE WBBK-RELATED"/>
    <property type="match status" value="1"/>
</dbReference>
<dbReference type="CDD" id="cd03801">
    <property type="entry name" value="GT4_PimA-like"/>
    <property type="match status" value="1"/>
</dbReference>
<proteinExistence type="predicted"/>
<dbReference type="Proteomes" id="UP000030635">
    <property type="component" value="Chromosome"/>
</dbReference>
<reference evidence="3 4" key="1">
    <citation type="journal article" date="2015" name="Infect. Genet. Evol.">
        <title>Genomic sequences of six botulinum neurotoxin-producing strains representing three clostridial species illustrate the mobility and diversity of botulinum neurotoxin genes.</title>
        <authorList>
            <person name="Smith T.J."/>
            <person name="Hill K.K."/>
            <person name="Xie G."/>
            <person name="Foley B.T."/>
            <person name="Williamson C.H."/>
            <person name="Foster J.T."/>
            <person name="Johnson S.L."/>
            <person name="Chertkov O."/>
            <person name="Teshima H."/>
            <person name="Gibbons H.S."/>
            <person name="Johnsky L.A."/>
            <person name="Karavis M.A."/>
            <person name="Smith L.A."/>
        </authorList>
    </citation>
    <scope>NUCLEOTIDE SEQUENCE [LARGE SCALE GENOMIC DNA]</scope>
    <source>
        <strain evidence="3">Sullivan</strain>
    </source>
</reference>
<dbReference type="OrthoDB" id="9795068at2"/>
<dbReference type="GO" id="GO:0016757">
    <property type="term" value="F:glycosyltransferase activity"/>
    <property type="evidence" value="ECO:0007669"/>
    <property type="project" value="InterPro"/>
</dbReference>
<evidence type="ECO:0000256" key="1">
    <source>
        <dbReference type="ARBA" id="ARBA00022679"/>
    </source>
</evidence>
<dbReference type="RefSeq" id="WP_039311371.1">
    <property type="nucleotide sequence ID" value="NZ_CP006905.1"/>
</dbReference>
<keyword evidence="4" id="KW-1185">Reference proteome</keyword>
<dbReference type="STRING" id="1561.NPD11_2465"/>
<dbReference type="eggNOG" id="COG0438">
    <property type="taxonomic scope" value="Bacteria"/>
</dbReference>
<keyword evidence="1 3" id="KW-0808">Transferase</keyword>
<dbReference type="KEGG" id="cbv:U729_523"/>
<dbReference type="HOGENOM" id="CLU_009583_38_3_9"/>
<gene>
    <name evidence="3" type="ORF">U729_523</name>
</gene>
<dbReference type="EMBL" id="CP006905">
    <property type="protein sequence ID" value="AIY85135.1"/>
    <property type="molecule type" value="Genomic_DNA"/>
</dbReference>
<feature type="domain" description="Glycosyl transferase family 1" evidence="2">
    <location>
        <begin position="210"/>
        <end position="386"/>
    </location>
</feature>
<evidence type="ECO:0000313" key="4">
    <source>
        <dbReference type="Proteomes" id="UP000030635"/>
    </source>
</evidence>
<dbReference type="InterPro" id="IPR001296">
    <property type="entry name" value="Glyco_trans_1"/>
</dbReference>
<evidence type="ECO:0000313" key="3">
    <source>
        <dbReference type="EMBL" id="AIY85135.1"/>
    </source>
</evidence>
<dbReference type="AlphaFoldDB" id="A0A0A7G261"/>
<dbReference type="Gene3D" id="3.40.50.2000">
    <property type="entry name" value="Glycogen Phosphorylase B"/>
    <property type="match status" value="2"/>
</dbReference>